<dbReference type="PROSITE" id="PS00101">
    <property type="entry name" value="HEXAPEP_TRANSFERASES"/>
    <property type="match status" value="1"/>
</dbReference>
<dbReference type="RefSeq" id="WP_145347008.1">
    <property type="nucleotide sequence ID" value="NZ_SMLY01000077.1"/>
</dbReference>
<dbReference type="Pfam" id="PF00132">
    <property type="entry name" value="Hexapep"/>
    <property type="match status" value="1"/>
</dbReference>
<gene>
    <name evidence="6" type="ORF">JM93_04031</name>
</gene>
<dbReference type="PANTHER" id="PTHR43300:SF11">
    <property type="entry name" value="ACETYLTRANSFERASE RV3034C-RELATED"/>
    <property type="match status" value="1"/>
</dbReference>
<dbReference type="InterPro" id="IPR011004">
    <property type="entry name" value="Trimer_LpxA-like_sf"/>
</dbReference>
<keyword evidence="2 6" id="KW-0808">Transferase</keyword>
<dbReference type="GO" id="GO:0016746">
    <property type="term" value="F:acyltransferase activity"/>
    <property type="evidence" value="ECO:0007669"/>
    <property type="project" value="UniProtKB-KW"/>
</dbReference>
<dbReference type="Proteomes" id="UP000320593">
    <property type="component" value="Unassembled WGS sequence"/>
</dbReference>
<dbReference type="InterPro" id="IPR018357">
    <property type="entry name" value="Hexapep_transf_CS"/>
</dbReference>
<keyword evidence="7" id="KW-1185">Reference proteome</keyword>
<comment type="caution">
    <text evidence="6">The sequence shown here is derived from an EMBL/GenBank/DDBJ whole genome shotgun (WGS) entry which is preliminary data.</text>
</comment>
<dbReference type="GO" id="GO:0046677">
    <property type="term" value="P:response to antibiotic"/>
    <property type="evidence" value="ECO:0007669"/>
    <property type="project" value="UniProtKB-KW"/>
</dbReference>
<proteinExistence type="inferred from homology"/>
<dbReference type="AlphaFoldDB" id="A0A562SHL8"/>
<comment type="similarity">
    <text evidence="1">Belongs to the transferase hexapeptide repeat family.</text>
</comment>
<evidence type="ECO:0000256" key="2">
    <source>
        <dbReference type="ARBA" id="ARBA00022679"/>
    </source>
</evidence>
<name>A0A562SHL8_9HYPH</name>
<dbReference type="PANTHER" id="PTHR43300">
    <property type="entry name" value="ACETYLTRANSFERASE"/>
    <property type="match status" value="1"/>
</dbReference>
<dbReference type="InterPro" id="IPR001451">
    <property type="entry name" value="Hexapep"/>
</dbReference>
<dbReference type="SUPFAM" id="SSF51161">
    <property type="entry name" value="Trimeric LpxA-like enzymes"/>
    <property type="match status" value="1"/>
</dbReference>
<dbReference type="FunFam" id="2.160.10.10:FF:000037">
    <property type="entry name" value="Streptogramin A acetyltransferase"/>
    <property type="match status" value="1"/>
</dbReference>
<organism evidence="6 7">
    <name type="scientific">Roseibium hamelinense</name>
    <dbReference type="NCBI Taxonomy" id="150831"/>
    <lineage>
        <taxon>Bacteria</taxon>
        <taxon>Pseudomonadati</taxon>
        <taxon>Pseudomonadota</taxon>
        <taxon>Alphaproteobacteria</taxon>
        <taxon>Hyphomicrobiales</taxon>
        <taxon>Stappiaceae</taxon>
        <taxon>Roseibium</taxon>
    </lineage>
</organism>
<sequence>MPGPSPDAKHPLAVDPGMIFLKNHITRDNIEVGEYTYYHDDQDAPAFQDRNVRYHFDFIGDRLVIGKFCALARGTTFIMNGANHYMDGFSTYPFNVFSADWSEGLDPKRVSESTRGDTVLKNDIWLGTNSTVLPGVTIGNGAIIGAHAVVAKDVPDYAIVVGNPGRIVKMRFDDDTINRLNQVSWWDWPVDKITRHLPAIRGADIKTLEAAANS</sequence>
<evidence type="ECO:0000256" key="5">
    <source>
        <dbReference type="ARBA" id="ARBA00023315"/>
    </source>
</evidence>
<protein>
    <submittedName>
        <fullName evidence="6">Virginiamycin A acetyltransferase</fullName>
    </submittedName>
</protein>
<reference evidence="6 7" key="1">
    <citation type="submission" date="2019-07" db="EMBL/GenBank/DDBJ databases">
        <title>Genomic Encyclopedia of Archaeal and Bacterial Type Strains, Phase II (KMG-II): from individual species to whole genera.</title>
        <authorList>
            <person name="Goeker M."/>
        </authorList>
    </citation>
    <scope>NUCLEOTIDE SEQUENCE [LARGE SCALE GENOMIC DNA]</scope>
    <source>
        <strain evidence="6 7">ATCC BAA-252</strain>
    </source>
</reference>
<evidence type="ECO:0000313" key="6">
    <source>
        <dbReference type="EMBL" id="TWI80817.1"/>
    </source>
</evidence>
<keyword evidence="3" id="KW-0677">Repeat</keyword>
<evidence type="ECO:0000313" key="7">
    <source>
        <dbReference type="Proteomes" id="UP000320593"/>
    </source>
</evidence>
<dbReference type="CDD" id="cd03349">
    <property type="entry name" value="LbH_XAT"/>
    <property type="match status" value="1"/>
</dbReference>
<accession>A0A562SHL8</accession>
<dbReference type="Gene3D" id="2.160.10.10">
    <property type="entry name" value="Hexapeptide repeat proteins"/>
    <property type="match status" value="1"/>
</dbReference>
<evidence type="ECO:0000256" key="3">
    <source>
        <dbReference type="ARBA" id="ARBA00022737"/>
    </source>
</evidence>
<evidence type="ECO:0000256" key="4">
    <source>
        <dbReference type="ARBA" id="ARBA00023251"/>
    </source>
</evidence>
<keyword evidence="4" id="KW-0046">Antibiotic resistance</keyword>
<dbReference type="InterPro" id="IPR050179">
    <property type="entry name" value="Trans_hexapeptide_repeat"/>
</dbReference>
<dbReference type="EMBL" id="VLLF01000011">
    <property type="protein sequence ID" value="TWI80817.1"/>
    <property type="molecule type" value="Genomic_DNA"/>
</dbReference>
<dbReference type="OrthoDB" id="9815592at2"/>
<keyword evidence="5" id="KW-0012">Acyltransferase</keyword>
<evidence type="ECO:0000256" key="1">
    <source>
        <dbReference type="ARBA" id="ARBA00007274"/>
    </source>
</evidence>